<keyword evidence="2" id="KW-1185">Reference proteome</keyword>
<dbReference type="EMBL" id="JADFFM010000002">
    <property type="protein sequence ID" value="MBE9667814.1"/>
    <property type="molecule type" value="Genomic_DNA"/>
</dbReference>
<gene>
    <name evidence="1" type="ORF">IRJ18_15685</name>
</gene>
<organism evidence="1 2">
    <name type="scientific">Mucilaginibacter boryungensis</name>
    <dbReference type="NCBI Taxonomy" id="768480"/>
    <lineage>
        <taxon>Bacteria</taxon>
        <taxon>Pseudomonadati</taxon>
        <taxon>Bacteroidota</taxon>
        <taxon>Sphingobacteriia</taxon>
        <taxon>Sphingobacteriales</taxon>
        <taxon>Sphingobacteriaceae</taxon>
        <taxon>Mucilaginibacter</taxon>
    </lineage>
</organism>
<dbReference type="SUPFAM" id="SSF56925">
    <property type="entry name" value="OMPA-like"/>
    <property type="match status" value="1"/>
</dbReference>
<sequence length="227" mass="25080">MKKPAPRKLAVLNRYVFLLLIAVIVSVKTHAQDFFPQQTDYGIRIGTDVELPGKNMESYKSTLGYSIGFMRLLDHITLGAHFSYREFRPKTLMTTTQIDAGNEATLTYSNYTAFLFYLSGVYNVPITERLTGYGGINIGMGYNTSYTHYTDDNNNIYLGGACKQAYLAPKLGVGFAVHNNVEIDAYTGYNLFIQSGNLNNNPPSGYTGVAATSYSAIVTGMGLVFKF</sequence>
<evidence type="ECO:0000313" key="2">
    <source>
        <dbReference type="Proteomes" id="UP000632774"/>
    </source>
</evidence>
<comment type="caution">
    <text evidence="1">The sequence shown here is derived from an EMBL/GenBank/DDBJ whole genome shotgun (WGS) entry which is preliminary data.</text>
</comment>
<evidence type="ECO:0000313" key="1">
    <source>
        <dbReference type="EMBL" id="MBE9667814.1"/>
    </source>
</evidence>
<protein>
    <recommendedName>
        <fullName evidence="3">Outer membrane protein beta-barrel domain-containing protein</fullName>
    </recommendedName>
</protein>
<dbReference type="InterPro" id="IPR011250">
    <property type="entry name" value="OMP/PagP_B-barrel"/>
</dbReference>
<reference evidence="1 2" key="1">
    <citation type="submission" date="2020-10" db="EMBL/GenBank/DDBJ databases">
        <title>Mucilaginibacter mali sp. nov., isolated from rhizosphere soil of apple orchard.</title>
        <authorList>
            <person name="Lee J.-S."/>
            <person name="Kim H.S."/>
            <person name="Kim J.-S."/>
        </authorList>
    </citation>
    <scope>NUCLEOTIDE SEQUENCE [LARGE SCALE GENOMIC DNA]</scope>
    <source>
        <strain evidence="1 2">KCTC 23157</strain>
    </source>
</reference>
<evidence type="ECO:0008006" key="3">
    <source>
        <dbReference type="Google" id="ProtNLM"/>
    </source>
</evidence>
<name>A0ABR9XKA6_9SPHI</name>
<dbReference type="RefSeq" id="WP_194107255.1">
    <property type="nucleotide sequence ID" value="NZ_JADFFM010000002.1"/>
</dbReference>
<dbReference type="Proteomes" id="UP000632774">
    <property type="component" value="Unassembled WGS sequence"/>
</dbReference>
<accession>A0ABR9XKA6</accession>
<proteinExistence type="predicted"/>